<dbReference type="InterPro" id="IPR044068">
    <property type="entry name" value="CB"/>
</dbReference>
<evidence type="ECO:0000256" key="6">
    <source>
        <dbReference type="SAM" id="MobiDB-lite"/>
    </source>
</evidence>
<evidence type="ECO:0000259" key="8">
    <source>
        <dbReference type="PROSITE" id="PS51900"/>
    </source>
</evidence>
<keyword evidence="3 5" id="KW-0238">DNA-binding</keyword>
<feature type="region of interest" description="Disordered" evidence="6">
    <location>
        <begin position="85"/>
        <end position="112"/>
    </location>
</feature>
<keyword evidence="10" id="KW-1185">Reference proteome</keyword>
<evidence type="ECO:0000313" key="10">
    <source>
        <dbReference type="Proteomes" id="UP001210678"/>
    </source>
</evidence>
<sequence>MYLLRLPNSVYYTRIATPLPLRERGYAKELKFSLLTRERKVAYLRNIEQVQLLHTLFDKAKATALSFAEFKAELADAINKLRQNYRTQPETTTRAPLLSATTAKASPPRPSVGKEELAQFIESKQLENVTQLTIKQLQQRCNDFLNYLSNQGAEKPSNSLAMAYRDELIQRELSHKSLKDYLAANRQFFNWCVAKELMVSNPFMVVKLPKNGNTPTQRRRWKAVELKKLFSSRAYQVQGEQFDWTTKVQMHQGCRPSEACQLRIKDIKLGNTPCIHFSEDAENQHLKNAASNRIVPIHKTLLKSGFLDYVEQRKQHGAIQLFDLVPRGDDLDWSKDYRDVFGDVLDACRFKAGQRPTAYSFRHTVVDELQKAGIEEHVVAQIVGHKHNTMTYGHYAKPLSPEELVDAVNSFLLDVS</sequence>
<evidence type="ECO:0000256" key="1">
    <source>
        <dbReference type="ARBA" id="ARBA00008857"/>
    </source>
</evidence>
<feature type="compositionally biased region" description="Polar residues" evidence="6">
    <location>
        <begin position="85"/>
        <end position="104"/>
    </location>
</feature>
<dbReference type="InterPro" id="IPR011010">
    <property type="entry name" value="DNA_brk_join_enz"/>
</dbReference>
<dbReference type="SUPFAM" id="SSF56349">
    <property type="entry name" value="DNA breaking-rejoining enzymes"/>
    <property type="match status" value="1"/>
</dbReference>
<evidence type="ECO:0000259" key="7">
    <source>
        <dbReference type="PROSITE" id="PS51898"/>
    </source>
</evidence>
<dbReference type="InterPro" id="IPR010998">
    <property type="entry name" value="Integrase_recombinase_N"/>
</dbReference>
<comment type="similarity">
    <text evidence="1">Belongs to the 'phage' integrase family.</text>
</comment>
<dbReference type="EMBL" id="JAQLOI010000001">
    <property type="protein sequence ID" value="MDB1123429.1"/>
    <property type="molecule type" value="Genomic_DNA"/>
</dbReference>
<feature type="domain" description="Core-binding (CB)" evidence="8">
    <location>
        <begin position="111"/>
        <end position="193"/>
    </location>
</feature>
<dbReference type="PROSITE" id="PS51898">
    <property type="entry name" value="TYR_RECOMBINASE"/>
    <property type="match status" value="1"/>
</dbReference>
<dbReference type="Pfam" id="PF02899">
    <property type="entry name" value="Phage_int_SAM_1"/>
    <property type="match status" value="1"/>
</dbReference>
<dbReference type="InterPro" id="IPR046668">
    <property type="entry name" value="DUF6538"/>
</dbReference>
<comment type="caution">
    <text evidence="9">The sequence shown here is derived from an EMBL/GenBank/DDBJ whole genome shotgun (WGS) entry which is preliminary data.</text>
</comment>
<keyword evidence="4" id="KW-0233">DNA recombination</keyword>
<dbReference type="InterPro" id="IPR004107">
    <property type="entry name" value="Integrase_SAM-like_N"/>
</dbReference>
<dbReference type="InterPro" id="IPR050090">
    <property type="entry name" value="Tyrosine_recombinase_XerCD"/>
</dbReference>
<reference evidence="9 10" key="1">
    <citation type="submission" date="2023-01" db="EMBL/GenBank/DDBJ databases">
        <title>Vibrio sp. KJ40-1 sp.nov, isolated from marine algae.</title>
        <authorList>
            <person name="Butt M."/>
            <person name="Kim J.M.J."/>
            <person name="Jeon C.O.C."/>
        </authorList>
    </citation>
    <scope>NUCLEOTIDE SEQUENCE [LARGE SCALE GENOMIC DNA]</scope>
    <source>
        <strain evidence="9 10">KJ40-1</strain>
    </source>
</reference>
<evidence type="ECO:0000313" key="9">
    <source>
        <dbReference type="EMBL" id="MDB1123429.1"/>
    </source>
</evidence>
<feature type="domain" description="Tyr recombinase" evidence="7">
    <location>
        <begin position="207"/>
        <end position="409"/>
    </location>
</feature>
<dbReference type="InterPro" id="IPR013762">
    <property type="entry name" value="Integrase-like_cat_sf"/>
</dbReference>
<dbReference type="Gene3D" id="1.10.150.130">
    <property type="match status" value="1"/>
</dbReference>
<dbReference type="RefSeq" id="WP_272133992.1">
    <property type="nucleotide sequence ID" value="NZ_JAQLOI010000001.1"/>
</dbReference>
<dbReference type="PROSITE" id="PS51900">
    <property type="entry name" value="CB"/>
    <property type="match status" value="1"/>
</dbReference>
<evidence type="ECO:0000256" key="3">
    <source>
        <dbReference type="ARBA" id="ARBA00023125"/>
    </source>
</evidence>
<dbReference type="PANTHER" id="PTHR30349:SF41">
    <property type="entry name" value="INTEGRASE_RECOMBINASE PROTEIN MJ0367-RELATED"/>
    <property type="match status" value="1"/>
</dbReference>
<organism evidence="9 10">
    <name type="scientific">Vibrio algarum</name>
    <dbReference type="NCBI Taxonomy" id="3020714"/>
    <lineage>
        <taxon>Bacteria</taxon>
        <taxon>Pseudomonadati</taxon>
        <taxon>Pseudomonadota</taxon>
        <taxon>Gammaproteobacteria</taxon>
        <taxon>Vibrionales</taxon>
        <taxon>Vibrionaceae</taxon>
        <taxon>Vibrio</taxon>
    </lineage>
</organism>
<dbReference type="CDD" id="cd01184">
    <property type="entry name" value="INT_C_like_1"/>
    <property type="match status" value="1"/>
</dbReference>
<dbReference type="Gene3D" id="1.10.443.10">
    <property type="entry name" value="Intergrase catalytic core"/>
    <property type="match status" value="1"/>
</dbReference>
<evidence type="ECO:0000256" key="5">
    <source>
        <dbReference type="PROSITE-ProRule" id="PRU01248"/>
    </source>
</evidence>
<dbReference type="Pfam" id="PF20172">
    <property type="entry name" value="DUF6538"/>
    <property type="match status" value="1"/>
</dbReference>
<dbReference type="PANTHER" id="PTHR30349">
    <property type="entry name" value="PHAGE INTEGRASE-RELATED"/>
    <property type="match status" value="1"/>
</dbReference>
<accession>A0ABT4YPF0</accession>
<evidence type="ECO:0000256" key="2">
    <source>
        <dbReference type="ARBA" id="ARBA00022908"/>
    </source>
</evidence>
<protein>
    <submittedName>
        <fullName evidence="9">Tyrosine-type recombinase/integrase</fullName>
    </submittedName>
</protein>
<dbReference type="Pfam" id="PF00589">
    <property type="entry name" value="Phage_integrase"/>
    <property type="match status" value="1"/>
</dbReference>
<evidence type="ECO:0000256" key="4">
    <source>
        <dbReference type="ARBA" id="ARBA00023172"/>
    </source>
</evidence>
<proteinExistence type="inferred from homology"/>
<dbReference type="Proteomes" id="UP001210678">
    <property type="component" value="Unassembled WGS sequence"/>
</dbReference>
<gene>
    <name evidence="9" type="ORF">PGX00_07040</name>
</gene>
<dbReference type="InterPro" id="IPR002104">
    <property type="entry name" value="Integrase_catalytic"/>
</dbReference>
<keyword evidence="2" id="KW-0229">DNA integration</keyword>
<name>A0ABT4YPF0_9VIBR</name>